<feature type="compositionally biased region" description="Basic and acidic residues" evidence="1">
    <location>
        <begin position="206"/>
        <end position="217"/>
    </location>
</feature>
<reference evidence="3" key="1">
    <citation type="journal article" date="2019" name="Curr. Biol.">
        <title>Genome Sequence of Striga asiatica Provides Insight into the Evolution of Plant Parasitism.</title>
        <authorList>
            <person name="Yoshida S."/>
            <person name="Kim S."/>
            <person name="Wafula E.K."/>
            <person name="Tanskanen J."/>
            <person name="Kim Y.M."/>
            <person name="Honaas L."/>
            <person name="Yang Z."/>
            <person name="Spallek T."/>
            <person name="Conn C.E."/>
            <person name="Ichihashi Y."/>
            <person name="Cheong K."/>
            <person name="Cui S."/>
            <person name="Der J.P."/>
            <person name="Gundlach H."/>
            <person name="Jiao Y."/>
            <person name="Hori C."/>
            <person name="Ishida J.K."/>
            <person name="Kasahara H."/>
            <person name="Kiba T."/>
            <person name="Kim M.S."/>
            <person name="Koo N."/>
            <person name="Laohavisit A."/>
            <person name="Lee Y.H."/>
            <person name="Lumba S."/>
            <person name="McCourt P."/>
            <person name="Mortimer J.C."/>
            <person name="Mutuku J.M."/>
            <person name="Nomura T."/>
            <person name="Sasaki-Sekimoto Y."/>
            <person name="Seto Y."/>
            <person name="Wang Y."/>
            <person name="Wakatake T."/>
            <person name="Sakakibara H."/>
            <person name="Demura T."/>
            <person name="Yamaguchi S."/>
            <person name="Yoneyama K."/>
            <person name="Manabe R.I."/>
            <person name="Nelson D.C."/>
            <person name="Schulman A.H."/>
            <person name="Timko M.P."/>
            <person name="dePamphilis C.W."/>
            <person name="Choi D."/>
            <person name="Shirasu K."/>
        </authorList>
    </citation>
    <scope>NUCLEOTIDE SEQUENCE [LARGE SCALE GENOMIC DNA]</scope>
    <source>
        <strain evidence="3">cv. UVA1</strain>
    </source>
</reference>
<proteinExistence type="predicted"/>
<gene>
    <name evidence="2" type="ORF">STAS_12306</name>
</gene>
<dbReference type="EMBL" id="BKCP01005072">
    <property type="protein sequence ID" value="GER35992.1"/>
    <property type="molecule type" value="Genomic_DNA"/>
</dbReference>
<accession>A0A5A7PTZ8</accession>
<feature type="compositionally biased region" description="Low complexity" evidence="1">
    <location>
        <begin position="151"/>
        <end position="162"/>
    </location>
</feature>
<feature type="compositionally biased region" description="Low complexity" evidence="1">
    <location>
        <begin position="181"/>
        <end position="203"/>
    </location>
</feature>
<feature type="compositionally biased region" description="Polar residues" evidence="1">
    <location>
        <begin position="221"/>
        <end position="234"/>
    </location>
</feature>
<comment type="caution">
    <text evidence="2">The sequence shown here is derived from an EMBL/GenBank/DDBJ whole genome shotgun (WGS) entry which is preliminary data.</text>
</comment>
<dbReference type="Proteomes" id="UP000325081">
    <property type="component" value="Unassembled WGS sequence"/>
</dbReference>
<name>A0A5A7PTZ8_STRAF</name>
<keyword evidence="3" id="KW-1185">Reference proteome</keyword>
<evidence type="ECO:0000313" key="3">
    <source>
        <dbReference type="Proteomes" id="UP000325081"/>
    </source>
</evidence>
<protein>
    <submittedName>
        <fullName evidence="2">Peptidase T</fullName>
    </submittedName>
</protein>
<feature type="region of interest" description="Disordered" evidence="1">
    <location>
        <begin position="1"/>
        <end position="24"/>
    </location>
</feature>
<feature type="compositionally biased region" description="Basic and acidic residues" evidence="1">
    <location>
        <begin position="15"/>
        <end position="24"/>
    </location>
</feature>
<organism evidence="2 3">
    <name type="scientific">Striga asiatica</name>
    <name type="common">Asiatic witchweed</name>
    <name type="synonym">Buchnera asiatica</name>
    <dbReference type="NCBI Taxonomy" id="4170"/>
    <lineage>
        <taxon>Eukaryota</taxon>
        <taxon>Viridiplantae</taxon>
        <taxon>Streptophyta</taxon>
        <taxon>Embryophyta</taxon>
        <taxon>Tracheophyta</taxon>
        <taxon>Spermatophyta</taxon>
        <taxon>Magnoliopsida</taxon>
        <taxon>eudicotyledons</taxon>
        <taxon>Gunneridae</taxon>
        <taxon>Pentapetalae</taxon>
        <taxon>asterids</taxon>
        <taxon>lamiids</taxon>
        <taxon>Lamiales</taxon>
        <taxon>Orobanchaceae</taxon>
        <taxon>Buchnereae</taxon>
        <taxon>Striga</taxon>
    </lineage>
</organism>
<dbReference type="AlphaFoldDB" id="A0A5A7PTZ8"/>
<feature type="region of interest" description="Disordered" evidence="1">
    <location>
        <begin position="130"/>
        <end position="238"/>
    </location>
</feature>
<sequence length="273" mass="30971">MGRRLLPTPYRKPSTGHDQHPSRDVKWRSSDLYGQVFFHMAVDVGRRFGFDSSFCFIWPSLLPLNVVGGYPRLQSSRRATVPANNGQSISVVAVDFGLSCVDEKSLRKNGKQIRVLVSLCEGRMIRKEKKEEGVRPKNLRKSEPKPTRSQPLVSPSSSFRRVPSPPSLSAQHNLHRRFTTAVPSSSAVASSSRRPVDPVSSRRQSVRREEVAIDSRRPSFNGAQQSFSPRARTSPNRDHRSIVELRVPEFCPNLLRPLFVVFRRRYVSRESLP</sequence>
<evidence type="ECO:0000313" key="2">
    <source>
        <dbReference type="EMBL" id="GER35992.1"/>
    </source>
</evidence>
<evidence type="ECO:0000256" key="1">
    <source>
        <dbReference type="SAM" id="MobiDB-lite"/>
    </source>
</evidence>
<feature type="compositionally biased region" description="Basic and acidic residues" evidence="1">
    <location>
        <begin position="130"/>
        <end position="146"/>
    </location>
</feature>